<comment type="caution">
    <text evidence="2">The sequence shown here is derived from an EMBL/GenBank/DDBJ whole genome shotgun (WGS) entry which is preliminary data.</text>
</comment>
<protein>
    <submittedName>
        <fullName evidence="2">SAM-dependent methyltransferase</fullName>
    </submittedName>
</protein>
<name>A0ABS4KUV8_9CLOT</name>
<dbReference type="InterPro" id="IPR029063">
    <property type="entry name" value="SAM-dependent_MTases_sf"/>
</dbReference>
<dbReference type="Pfam" id="PF13649">
    <property type="entry name" value="Methyltransf_25"/>
    <property type="match status" value="1"/>
</dbReference>
<dbReference type="GO" id="GO:0032259">
    <property type="term" value="P:methylation"/>
    <property type="evidence" value="ECO:0007669"/>
    <property type="project" value="UniProtKB-KW"/>
</dbReference>
<reference evidence="2 3" key="1">
    <citation type="submission" date="2021-03" db="EMBL/GenBank/DDBJ databases">
        <title>Genomic Encyclopedia of Type Strains, Phase IV (KMG-IV): sequencing the most valuable type-strain genomes for metagenomic binning, comparative biology and taxonomic classification.</title>
        <authorList>
            <person name="Goeker M."/>
        </authorList>
    </citation>
    <scope>NUCLEOTIDE SEQUENCE [LARGE SCALE GENOMIC DNA]</scope>
    <source>
        <strain evidence="2 3">DSM 28783</strain>
    </source>
</reference>
<accession>A0ABS4KUV8</accession>
<dbReference type="EMBL" id="JAGGLM010000022">
    <property type="protein sequence ID" value="MBP2033802.1"/>
    <property type="molecule type" value="Genomic_DNA"/>
</dbReference>
<dbReference type="RefSeq" id="WP_209703056.1">
    <property type="nucleotide sequence ID" value="NZ_JAGGLM010000022.1"/>
</dbReference>
<evidence type="ECO:0000259" key="1">
    <source>
        <dbReference type="Pfam" id="PF13649"/>
    </source>
</evidence>
<keyword evidence="3" id="KW-1185">Reference proteome</keyword>
<dbReference type="Proteomes" id="UP001519307">
    <property type="component" value="Unassembled WGS sequence"/>
</dbReference>
<gene>
    <name evidence="2" type="ORF">J2Z42_002509</name>
</gene>
<evidence type="ECO:0000313" key="3">
    <source>
        <dbReference type="Proteomes" id="UP001519307"/>
    </source>
</evidence>
<dbReference type="InterPro" id="IPR041698">
    <property type="entry name" value="Methyltransf_25"/>
</dbReference>
<sequence length="222" mass="26568">MQNLKLNRKDMEYLKEKYESSFKENGFSPKSVLWTEEKQKIRFEALISEFNLENKSILEFGCGFGDINKILKDRYKNYEYLGVDLVEDFIKTGRKNYGSTKIKYECGDFLSKNFNKKFDYIIESGIFNLKLKMMDNYDFIQQSINKAFELFNEAIAFNFVTERVNFKDDGSYYINPEKVLEIAYRYSKKIILKNNYMPFDYTMIIYKDDSYDENAVFNAYKN</sequence>
<feature type="domain" description="Methyltransferase" evidence="1">
    <location>
        <begin position="57"/>
        <end position="128"/>
    </location>
</feature>
<dbReference type="GO" id="GO:0008168">
    <property type="term" value="F:methyltransferase activity"/>
    <property type="evidence" value="ECO:0007669"/>
    <property type="project" value="UniProtKB-KW"/>
</dbReference>
<dbReference type="Gene3D" id="3.40.50.150">
    <property type="entry name" value="Vaccinia Virus protein VP39"/>
    <property type="match status" value="1"/>
</dbReference>
<dbReference type="SUPFAM" id="SSF53335">
    <property type="entry name" value="S-adenosyl-L-methionine-dependent methyltransferases"/>
    <property type="match status" value="1"/>
</dbReference>
<keyword evidence="2" id="KW-0808">Transferase</keyword>
<evidence type="ECO:0000313" key="2">
    <source>
        <dbReference type="EMBL" id="MBP2033802.1"/>
    </source>
</evidence>
<keyword evidence="2" id="KW-0489">Methyltransferase</keyword>
<organism evidence="2 3">
    <name type="scientific">Clostridium algifaecis</name>
    <dbReference type="NCBI Taxonomy" id="1472040"/>
    <lineage>
        <taxon>Bacteria</taxon>
        <taxon>Bacillati</taxon>
        <taxon>Bacillota</taxon>
        <taxon>Clostridia</taxon>
        <taxon>Eubacteriales</taxon>
        <taxon>Clostridiaceae</taxon>
        <taxon>Clostridium</taxon>
    </lineage>
</organism>
<proteinExistence type="predicted"/>